<evidence type="ECO:0000313" key="8">
    <source>
        <dbReference type="Proteomes" id="UP000238071"/>
    </source>
</evidence>
<evidence type="ECO:0000256" key="1">
    <source>
        <dbReference type="ARBA" id="ARBA00004365"/>
    </source>
</evidence>
<dbReference type="InterPro" id="IPR001029">
    <property type="entry name" value="Flagellin_N"/>
</dbReference>
<protein>
    <submittedName>
        <fullName evidence="7">Flagellin</fullName>
    </submittedName>
</protein>
<keyword evidence="5" id="KW-0975">Bacterial flagellum</keyword>
<keyword evidence="7" id="KW-0969">Cilium</keyword>
<accession>A0A2S6H308</accession>
<dbReference type="Gene3D" id="6.10.280.190">
    <property type="match status" value="1"/>
</dbReference>
<comment type="subcellular location">
    <subcellularLocation>
        <location evidence="1">Bacterial flagellum</location>
    </subcellularLocation>
    <subcellularLocation>
        <location evidence="2">Secreted</location>
    </subcellularLocation>
</comment>
<comment type="similarity">
    <text evidence="3">Belongs to the bacterial flagellin family.</text>
</comment>
<proteinExistence type="inferred from homology"/>
<dbReference type="SUPFAM" id="SSF64518">
    <property type="entry name" value="Phase 1 flagellin"/>
    <property type="match status" value="1"/>
</dbReference>
<keyword evidence="7" id="KW-0282">Flagellum</keyword>
<evidence type="ECO:0000256" key="3">
    <source>
        <dbReference type="ARBA" id="ARBA00005709"/>
    </source>
</evidence>
<dbReference type="AlphaFoldDB" id="A0A2S6H308"/>
<evidence type="ECO:0000256" key="5">
    <source>
        <dbReference type="ARBA" id="ARBA00023143"/>
    </source>
</evidence>
<dbReference type="PANTHER" id="PTHR42792:SF2">
    <property type="entry name" value="FLAGELLIN"/>
    <property type="match status" value="1"/>
</dbReference>
<feature type="domain" description="Flagellin N-terminal" evidence="6">
    <location>
        <begin position="5"/>
        <end position="141"/>
    </location>
</feature>
<evidence type="ECO:0000259" key="6">
    <source>
        <dbReference type="Pfam" id="PF00669"/>
    </source>
</evidence>
<dbReference type="EMBL" id="PTIY01000006">
    <property type="protein sequence ID" value="PPK71868.1"/>
    <property type="molecule type" value="Genomic_DNA"/>
</dbReference>
<gene>
    <name evidence="7" type="ORF">B0F88_106221</name>
</gene>
<feature type="non-terminal residue" evidence="7">
    <location>
        <position position="454"/>
    </location>
</feature>
<dbReference type="GO" id="GO:0009288">
    <property type="term" value="C:bacterial-type flagellum"/>
    <property type="evidence" value="ECO:0007669"/>
    <property type="project" value="UniProtKB-SubCell"/>
</dbReference>
<dbReference type="InterPro" id="IPR001492">
    <property type="entry name" value="Flagellin"/>
</dbReference>
<keyword evidence="7" id="KW-0966">Cell projection</keyword>
<dbReference type="Pfam" id="PF00669">
    <property type="entry name" value="Flagellin_N"/>
    <property type="match status" value="1"/>
</dbReference>
<comment type="caution">
    <text evidence="7">The sequence shown here is derived from an EMBL/GenBank/DDBJ whole genome shotgun (WGS) entry which is preliminary data.</text>
</comment>
<dbReference type="GO" id="GO:0005198">
    <property type="term" value="F:structural molecule activity"/>
    <property type="evidence" value="ECO:0007669"/>
    <property type="project" value="InterPro"/>
</dbReference>
<dbReference type="Gene3D" id="2.30.220.10">
    <property type="entry name" value="f41 fragment of flagellin, C-terminal domain"/>
    <property type="match status" value="1"/>
</dbReference>
<dbReference type="Proteomes" id="UP000238071">
    <property type="component" value="Unassembled WGS sequence"/>
</dbReference>
<keyword evidence="4" id="KW-0964">Secreted</keyword>
<dbReference type="Gene3D" id="1.20.1330.10">
    <property type="entry name" value="f41 fragment of flagellin, N-terminal domain"/>
    <property type="match status" value="1"/>
</dbReference>
<evidence type="ECO:0000256" key="2">
    <source>
        <dbReference type="ARBA" id="ARBA00004613"/>
    </source>
</evidence>
<reference evidence="7 8" key="1">
    <citation type="submission" date="2018-02" db="EMBL/GenBank/DDBJ databases">
        <title>Subsurface microbial communities from deep shales in Ohio and West Virginia, USA.</title>
        <authorList>
            <person name="Wrighton K."/>
        </authorList>
    </citation>
    <scope>NUCLEOTIDE SEQUENCE [LARGE SCALE GENOMIC DNA]</scope>
    <source>
        <strain evidence="7 8">OWC-G53F</strain>
    </source>
</reference>
<organism evidence="7 8">
    <name type="scientific">Methylobacter tundripaludum</name>
    <dbReference type="NCBI Taxonomy" id="173365"/>
    <lineage>
        <taxon>Bacteria</taxon>
        <taxon>Pseudomonadati</taxon>
        <taxon>Pseudomonadota</taxon>
        <taxon>Gammaproteobacteria</taxon>
        <taxon>Methylococcales</taxon>
        <taxon>Methylococcaceae</taxon>
        <taxon>Methylobacter</taxon>
    </lineage>
</organism>
<dbReference type="PRINTS" id="PR00207">
    <property type="entry name" value="FLAGELLIN"/>
</dbReference>
<name>A0A2S6H308_9GAMM</name>
<dbReference type="Gene3D" id="2.170.280.10">
    <property type="entry name" value="f41 fragment of flagellin, middle domain"/>
    <property type="match status" value="1"/>
</dbReference>
<evidence type="ECO:0000256" key="4">
    <source>
        <dbReference type="ARBA" id="ARBA00022525"/>
    </source>
</evidence>
<sequence>MAQYINTNMGALTAQRNLNKSQAAGMQAMQRLSSGLRINSAKDDSAGLSIVERMSAQIKGLNQAVRNANDGISIAQVAEGGLGEMSTILQRMRELAVQSANDSNSDTDRTSIQNEVKSLYDEIDRISATTDFNGVKLFSGAGANQSRSIQVGAYAGQSINFTIGQTDTKTLALNSSVAAGQTYSGRVSNTSTTAGDMTINGVSVGGVAAGASVANIAGLETAINATSSTSGVTADAFNKVTGSRASVAADKAVTGLTITVATAAGAAGTAVTIDTAVSLSQLADNINRQVGGVDASIGKDGNLILTNDNGAAITIGGTTTNSGLTAATYNGFLGLTSGDGSDIKIGTLAANDPSAINTFGFNQGTGNGSVVGDGDMSGSVATGAAATTALNVLAGVYDTATTSTDVVKINGILVGSTATGSAADKAAAINAIGDQTNVTATAKTTAYVTVAGST</sequence>
<evidence type="ECO:0000313" key="7">
    <source>
        <dbReference type="EMBL" id="PPK71868.1"/>
    </source>
</evidence>
<dbReference type="PANTHER" id="PTHR42792">
    <property type="entry name" value="FLAGELLIN"/>
    <property type="match status" value="1"/>
</dbReference>
<dbReference type="GO" id="GO:0005576">
    <property type="term" value="C:extracellular region"/>
    <property type="evidence" value="ECO:0007669"/>
    <property type="project" value="UniProtKB-SubCell"/>
</dbReference>
<keyword evidence="8" id="KW-1185">Reference proteome</keyword>